<dbReference type="SUPFAM" id="SSF47862">
    <property type="entry name" value="Saposin"/>
    <property type="match status" value="1"/>
</dbReference>
<evidence type="ECO:0000313" key="4">
    <source>
        <dbReference type="EMBL" id="GMS91817.1"/>
    </source>
</evidence>
<feature type="chain" id="PRO_5044714716" description="Saposin B-type domain-containing protein" evidence="2">
    <location>
        <begin position="19"/>
        <end position="141"/>
    </location>
</feature>
<organism evidence="5 6">
    <name type="scientific">Pristionchus entomophagus</name>
    <dbReference type="NCBI Taxonomy" id="358040"/>
    <lineage>
        <taxon>Eukaryota</taxon>
        <taxon>Metazoa</taxon>
        <taxon>Ecdysozoa</taxon>
        <taxon>Nematoda</taxon>
        <taxon>Chromadorea</taxon>
        <taxon>Rhabditida</taxon>
        <taxon>Rhabditina</taxon>
        <taxon>Diplogasteromorpha</taxon>
        <taxon>Diplogasteroidea</taxon>
        <taxon>Neodiplogasteridae</taxon>
        <taxon>Pristionchus</taxon>
    </lineage>
</organism>
<dbReference type="PROSITE" id="PS50015">
    <property type="entry name" value="SAP_B"/>
    <property type="match status" value="1"/>
</dbReference>
<evidence type="ECO:0000313" key="6">
    <source>
        <dbReference type="Proteomes" id="UP001432027"/>
    </source>
</evidence>
<keyword evidence="2" id="KW-0732">Signal</keyword>
<sequence>MRSTIVLLALVVTISASALFRQPMHQSEQQLVKEATKLHQKPKSWYIKPYYHTFVETGKSEVLDGMFCKICKDIIDGAENFGEQTAMDYLKEATKEMCDELPFANLQKDCFDYFVGIAQDLIDLINSNASGEQACTAMTLC</sequence>
<dbReference type="EMBL" id="BTSX01000004">
    <property type="protein sequence ID" value="GMS91817.1"/>
    <property type="molecule type" value="Genomic_DNA"/>
</dbReference>
<keyword evidence="1" id="KW-1015">Disulfide bond</keyword>
<gene>
    <name evidence="4" type="ORF">PENTCL1PPCAC_13992</name>
    <name evidence="5" type="ORF">PENTCL1PPCAC_30396</name>
</gene>
<dbReference type="InterPro" id="IPR011001">
    <property type="entry name" value="Saposin-like"/>
</dbReference>
<accession>A0AAV5UNQ8</accession>
<dbReference type="EMBL" id="BTSX01000038">
    <property type="protein sequence ID" value="GMT08222.1"/>
    <property type="molecule type" value="Genomic_DNA"/>
</dbReference>
<keyword evidence="6" id="KW-1185">Reference proteome</keyword>
<dbReference type="InterPro" id="IPR008139">
    <property type="entry name" value="SaposinB_dom"/>
</dbReference>
<feature type="signal peptide" evidence="2">
    <location>
        <begin position="1"/>
        <end position="18"/>
    </location>
</feature>
<protein>
    <recommendedName>
        <fullName evidence="3">Saposin B-type domain-containing protein</fullName>
    </recommendedName>
</protein>
<reference evidence="5" key="1">
    <citation type="submission" date="2023-10" db="EMBL/GenBank/DDBJ databases">
        <title>Genome assembly of Pristionchus species.</title>
        <authorList>
            <person name="Yoshida K."/>
            <person name="Sommer R.J."/>
        </authorList>
    </citation>
    <scope>NUCLEOTIDE SEQUENCE</scope>
    <source>
        <strain evidence="5">RS0144</strain>
    </source>
</reference>
<evidence type="ECO:0000256" key="2">
    <source>
        <dbReference type="SAM" id="SignalP"/>
    </source>
</evidence>
<comment type="caution">
    <text evidence="5">The sequence shown here is derived from an EMBL/GenBank/DDBJ whole genome shotgun (WGS) entry which is preliminary data.</text>
</comment>
<dbReference type="Gene3D" id="1.10.225.10">
    <property type="entry name" value="Saposin-like"/>
    <property type="match status" value="1"/>
</dbReference>
<proteinExistence type="predicted"/>
<name>A0AAV5UNQ8_9BILA</name>
<evidence type="ECO:0000313" key="5">
    <source>
        <dbReference type="EMBL" id="GMT08222.1"/>
    </source>
</evidence>
<dbReference type="Proteomes" id="UP001432027">
    <property type="component" value="Unassembled WGS sequence"/>
</dbReference>
<evidence type="ECO:0000256" key="1">
    <source>
        <dbReference type="ARBA" id="ARBA00023157"/>
    </source>
</evidence>
<dbReference type="SMART" id="SM00741">
    <property type="entry name" value="SapB"/>
    <property type="match status" value="1"/>
</dbReference>
<evidence type="ECO:0000259" key="3">
    <source>
        <dbReference type="PROSITE" id="PS50015"/>
    </source>
</evidence>
<feature type="domain" description="Saposin B-type" evidence="3">
    <location>
        <begin position="64"/>
        <end position="141"/>
    </location>
</feature>
<dbReference type="AlphaFoldDB" id="A0AAV5UNQ8"/>